<reference evidence="7 8" key="1">
    <citation type="journal article" date="2024" name="Nat. Commun.">
        <title>Phylogenomics reveals the evolutionary origins of lichenization in chlorophyte algae.</title>
        <authorList>
            <person name="Puginier C."/>
            <person name="Libourel C."/>
            <person name="Otte J."/>
            <person name="Skaloud P."/>
            <person name="Haon M."/>
            <person name="Grisel S."/>
            <person name="Petersen M."/>
            <person name="Berrin J.G."/>
            <person name="Delaux P.M."/>
            <person name="Dal Grande F."/>
            <person name="Keller J."/>
        </authorList>
    </citation>
    <scope>NUCLEOTIDE SEQUENCE [LARGE SCALE GENOMIC DNA]</scope>
    <source>
        <strain evidence="7 8">SAG 216-7</strain>
    </source>
</reference>
<evidence type="ECO:0000256" key="3">
    <source>
        <dbReference type="ARBA" id="ARBA00022679"/>
    </source>
</evidence>
<dbReference type="InterPro" id="IPR002618">
    <property type="entry name" value="UDPGP_fam"/>
</dbReference>
<keyword evidence="3 6" id="KW-0808">Transferase</keyword>
<comment type="catalytic activity">
    <reaction evidence="5 6">
        <text>alpha-D-glucose 1-phosphate + UTP + H(+) = UDP-alpha-D-glucose + diphosphate</text>
        <dbReference type="Rhea" id="RHEA:19889"/>
        <dbReference type="ChEBI" id="CHEBI:15378"/>
        <dbReference type="ChEBI" id="CHEBI:33019"/>
        <dbReference type="ChEBI" id="CHEBI:46398"/>
        <dbReference type="ChEBI" id="CHEBI:58601"/>
        <dbReference type="ChEBI" id="CHEBI:58885"/>
        <dbReference type="EC" id="2.7.7.9"/>
    </reaction>
</comment>
<sequence length="469" mass="50885">MEAFEQKMKAEGLSQAAIDAFRLNYEQLVAGVTGLVPEKDIAAIDELPRLADLKSKPVGDVKGLLAKTAVLKLNGGLGTSMGLAKAKSLLEVKDGKTFLDLIADQIEYTRSQTGSKVRFVLMNSFSTSDDTKEYLSKSHADLINEPDVELVQNKSPKVDAKTLKPATFPEDPEQEWCPPGHGDIYPSLLGSGMLNRLVDAGIEYVFVSNSDNLGATLDVDLLAYFAETEKSFIMEVAERTAADKKGGHLARRLADGRLMLRESAMCPDDDKAAFEDISKHKFFNTNNLWVNLPKLKAKLEASNGVLRLPLIKNKKTVNPRDSSSPPVFQLETAMGSAIECFNDSGAVVVPRERFAPVKTTNDLFALRSDAFKVTEAHTVVLAAPKGPLVKLDDKHYKLVDKMDALTDAVPSLLHANSLTVKGPVRFVAGTSIEGDVLISNESSEPVTLPAQKYKDSVTDLTPAKVPATA</sequence>
<keyword evidence="8" id="KW-1185">Reference proteome</keyword>
<protein>
    <recommendedName>
        <fullName evidence="2 6">UTP--glucose-1-phosphate uridylyltransferase</fullName>
        <ecNumber evidence="2 6">2.7.7.9</ecNumber>
    </recommendedName>
</protein>
<comment type="similarity">
    <text evidence="1 6">Belongs to the UDPGP type 1 family.</text>
</comment>
<dbReference type="EC" id="2.7.7.9" evidence="2 6"/>
<keyword evidence="4 6" id="KW-0548">Nucleotidyltransferase</keyword>
<name>A0ABR2YT21_9CHLO</name>
<organism evidence="7 8">
    <name type="scientific">Coccomyxa subellipsoidea</name>
    <dbReference type="NCBI Taxonomy" id="248742"/>
    <lineage>
        <taxon>Eukaryota</taxon>
        <taxon>Viridiplantae</taxon>
        <taxon>Chlorophyta</taxon>
        <taxon>core chlorophytes</taxon>
        <taxon>Trebouxiophyceae</taxon>
        <taxon>Trebouxiophyceae incertae sedis</taxon>
        <taxon>Coccomyxaceae</taxon>
        <taxon>Coccomyxa</taxon>
    </lineage>
</organism>
<evidence type="ECO:0000256" key="1">
    <source>
        <dbReference type="ARBA" id="ARBA00010401"/>
    </source>
</evidence>
<dbReference type="PANTHER" id="PTHR43511">
    <property type="match status" value="1"/>
</dbReference>
<dbReference type="Pfam" id="PF01704">
    <property type="entry name" value="UDPGP"/>
    <property type="match status" value="1"/>
</dbReference>
<evidence type="ECO:0000256" key="5">
    <source>
        <dbReference type="ARBA" id="ARBA00048128"/>
    </source>
</evidence>
<proteinExistence type="inferred from homology"/>
<evidence type="ECO:0000313" key="8">
    <source>
        <dbReference type="Proteomes" id="UP001491310"/>
    </source>
</evidence>
<accession>A0ABR2YT21</accession>
<dbReference type="Proteomes" id="UP001491310">
    <property type="component" value="Unassembled WGS sequence"/>
</dbReference>
<evidence type="ECO:0000313" key="7">
    <source>
        <dbReference type="EMBL" id="KAK9914868.1"/>
    </source>
</evidence>
<dbReference type="InterPro" id="IPR029044">
    <property type="entry name" value="Nucleotide-diphossugar_trans"/>
</dbReference>
<dbReference type="InterPro" id="IPR016267">
    <property type="entry name" value="UDPGP_trans"/>
</dbReference>
<dbReference type="Gene3D" id="2.160.10.10">
    <property type="entry name" value="Hexapeptide repeat proteins"/>
    <property type="match status" value="1"/>
</dbReference>
<dbReference type="PIRSF" id="PIRSF000806">
    <property type="entry name" value="UDPGP"/>
    <property type="match status" value="1"/>
</dbReference>
<dbReference type="CDD" id="cd00897">
    <property type="entry name" value="UGPase_euk"/>
    <property type="match status" value="1"/>
</dbReference>
<evidence type="ECO:0000256" key="2">
    <source>
        <dbReference type="ARBA" id="ARBA00012415"/>
    </source>
</evidence>
<evidence type="ECO:0000256" key="4">
    <source>
        <dbReference type="ARBA" id="ARBA00022695"/>
    </source>
</evidence>
<gene>
    <name evidence="7" type="ORF">WJX75_001511</name>
</gene>
<comment type="caution">
    <text evidence="7">The sequence shown here is derived from an EMBL/GenBank/DDBJ whole genome shotgun (WGS) entry which is preliminary data.</text>
</comment>
<dbReference type="EMBL" id="JALJOT010000005">
    <property type="protein sequence ID" value="KAK9914868.1"/>
    <property type="molecule type" value="Genomic_DNA"/>
</dbReference>
<dbReference type="Gene3D" id="3.90.550.10">
    <property type="entry name" value="Spore Coat Polysaccharide Biosynthesis Protein SpsA, Chain A"/>
    <property type="match status" value="1"/>
</dbReference>
<dbReference type="SUPFAM" id="SSF53448">
    <property type="entry name" value="Nucleotide-diphospho-sugar transferases"/>
    <property type="match status" value="1"/>
</dbReference>
<evidence type="ECO:0000256" key="6">
    <source>
        <dbReference type="PIRNR" id="PIRNR000806"/>
    </source>
</evidence>